<accession>A0A0M2P489</accession>
<dbReference type="PATRIC" id="fig|74704.6.peg.2373"/>
<dbReference type="EMBL" id="LAKJ01000006">
    <property type="protein sequence ID" value="KKI64768.1"/>
    <property type="molecule type" value="Genomic_DNA"/>
</dbReference>
<protein>
    <submittedName>
        <fullName evidence="1">Uncharacterized protein</fullName>
    </submittedName>
</protein>
<reference evidence="1 2" key="1">
    <citation type="submission" date="2015-03" db="EMBL/GenBank/DDBJ databases">
        <title>Genome Assembly of Staphylococcus cohnii subsp. cohnii strain G22B2.</title>
        <authorList>
            <person name="Nair G."/>
            <person name="Kaur G."/>
            <person name="Khatri I."/>
            <person name="Singh N.K."/>
            <person name="Sathyabama S."/>
            <person name="Maurya S.K."/>
            <person name="Subramanian S."/>
            <person name="Agrewala J.N."/>
            <person name="Mayilraj S."/>
        </authorList>
    </citation>
    <scope>NUCLEOTIDE SEQUENCE [LARGE SCALE GENOMIC DNA]</scope>
    <source>
        <strain evidence="1 2">G22B2</strain>
    </source>
</reference>
<dbReference type="RefSeq" id="WP_046467672.1">
    <property type="nucleotide sequence ID" value="NZ_LAKJ01000006.1"/>
</dbReference>
<proteinExistence type="predicted"/>
<name>A0A0M2P489_STACC</name>
<sequence>MNQTLKEEIKDIGFQTANVEKDQWHEEDFENIQRTLLSLYDGIYGLDDDSKQSFLENLLIEPSRSKYLKDNFEYLELSTFGLIDEFEFCETMNDFVESVLDGYGVITKNNFIVTLQTL</sequence>
<dbReference type="AlphaFoldDB" id="A0A0M2P489"/>
<evidence type="ECO:0000313" key="2">
    <source>
        <dbReference type="Proteomes" id="UP000034455"/>
    </source>
</evidence>
<comment type="caution">
    <text evidence="1">The sequence shown here is derived from an EMBL/GenBank/DDBJ whole genome shotgun (WGS) entry which is preliminary data.</text>
</comment>
<evidence type="ECO:0000313" key="1">
    <source>
        <dbReference type="EMBL" id="KKI64768.1"/>
    </source>
</evidence>
<dbReference type="Proteomes" id="UP000034455">
    <property type="component" value="Unassembled WGS sequence"/>
</dbReference>
<gene>
    <name evidence="1" type="ORF">UF66_2289</name>
</gene>
<organism evidence="1 2">
    <name type="scientific">Staphylococcus cohnii subsp. cohnii</name>
    <dbReference type="NCBI Taxonomy" id="74704"/>
    <lineage>
        <taxon>Bacteria</taxon>
        <taxon>Bacillati</taxon>
        <taxon>Bacillota</taxon>
        <taxon>Bacilli</taxon>
        <taxon>Bacillales</taxon>
        <taxon>Staphylococcaceae</taxon>
        <taxon>Staphylococcus</taxon>
        <taxon>Staphylococcus cohnii species complex</taxon>
    </lineage>
</organism>